<dbReference type="VEuPathDB" id="PlasmoDB:PVW1_040005500"/>
<protein>
    <submittedName>
        <fullName evidence="3">VIR protein</fullName>
    </submittedName>
</protein>
<feature type="transmembrane region" description="Helical" evidence="2">
    <location>
        <begin position="522"/>
        <end position="546"/>
    </location>
</feature>
<evidence type="ECO:0000256" key="1">
    <source>
        <dbReference type="SAM" id="MobiDB-lite"/>
    </source>
</evidence>
<dbReference type="VEuPathDB" id="PlasmoDB:PVX_086895"/>
<gene>
    <name evidence="3" type="ORF">PVC01_070040800</name>
</gene>
<reference evidence="3 4" key="1">
    <citation type="submission" date="2016-07" db="EMBL/GenBank/DDBJ databases">
        <authorList>
            <consortium name="Pathogen Informatics"/>
        </authorList>
    </citation>
    <scope>NUCLEOTIDE SEQUENCE [LARGE SCALE GENOMIC DNA]</scope>
</reference>
<keyword evidence="2" id="KW-0472">Membrane</keyword>
<dbReference type="AlphaFoldDB" id="A0A1G4HB64"/>
<sequence>MAPDAAEKTVEPKCNTVNGLQTCSKNEKEVNDVEDTNKIISACKKIQSTGKKWDEEIKKVCEKLMKYLFYWSKYKNDNTKTNKIGNYIEYLNYFLNDILRTNSTSESERHKIYEDFKKIIDEEANLSNLKDKIHHIKEEYYKNMKTMYELYENFYNIKSIGDKGADEKNECQKYVSSCVSEYNKIKDICYLQDDKNEEEYKTLCGALREFYGLYKIYKYHHKKCKNVELPDLPEFKKPKVKTVKKELKKFNECSTTTHDYAVDDIEKKYEKDILKKIDKYNFYEKFNNKDYLSEDNEYCSKIDPSIDNKCESYLLCAKIETNFKKLHKMDDNKDNNELCSYFTYWLYDQISKMFSNNYNYIVDIPDIYNLFDVIFKINLTFEKKYKCYVDYRLNAKVSELKEMKHMHDYFMVSENLKTNSPCKNGNKKKCCDYVQYTNRLYKKYIGRCCTCYFRSNECHNNCDYFKCDQKYNPYELYETFGCDKLENNEKGFEKVETPTAIDYYFIHLRSLRPQCNSIFCDLFYVAVLSAFSVLGLFLVFFIFYKFTPLGSRSQKRAINKMRIQNVIHEEEVRQRAPRGSNDRKKNPKPQRIRLAYQSAG</sequence>
<name>A0A1G4HB64_PLAVI</name>
<feature type="region of interest" description="Disordered" evidence="1">
    <location>
        <begin position="571"/>
        <end position="600"/>
    </location>
</feature>
<proteinExistence type="predicted"/>
<dbReference type="VEuPathDB" id="PlasmoDB:PVPAM_070043100"/>
<keyword evidence="2" id="KW-1133">Transmembrane helix</keyword>
<evidence type="ECO:0000313" key="4">
    <source>
        <dbReference type="Proteomes" id="UP000305196"/>
    </source>
</evidence>
<dbReference type="Pfam" id="PF05795">
    <property type="entry name" value="Plasmodium_Vir"/>
    <property type="match status" value="3"/>
</dbReference>
<dbReference type="EMBL" id="LT615262">
    <property type="protein sequence ID" value="SCO72130.1"/>
    <property type="molecule type" value="Genomic_DNA"/>
</dbReference>
<evidence type="ECO:0000313" key="3">
    <source>
        <dbReference type="EMBL" id="SCO72130.1"/>
    </source>
</evidence>
<organism evidence="3 4">
    <name type="scientific">Plasmodium vivax</name>
    <name type="common">malaria parasite P. vivax</name>
    <dbReference type="NCBI Taxonomy" id="5855"/>
    <lineage>
        <taxon>Eukaryota</taxon>
        <taxon>Sar</taxon>
        <taxon>Alveolata</taxon>
        <taxon>Apicomplexa</taxon>
        <taxon>Aconoidasida</taxon>
        <taxon>Haemosporida</taxon>
        <taxon>Plasmodiidae</taxon>
        <taxon>Plasmodium</taxon>
        <taxon>Plasmodium (Plasmodium)</taxon>
    </lineage>
</organism>
<dbReference type="InterPro" id="IPR008780">
    <property type="entry name" value="Plasmodium_Vir"/>
</dbReference>
<feature type="compositionally biased region" description="Basic and acidic residues" evidence="1">
    <location>
        <begin position="571"/>
        <end position="584"/>
    </location>
</feature>
<dbReference type="Proteomes" id="UP000305196">
    <property type="component" value="Chromosome 7"/>
</dbReference>
<keyword evidence="2" id="KW-0812">Transmembrane</keyword>
<evidence type="ECO:0000256" key="2">
    <source>
        <dbReference type="SAM" id="Phobius"/>
    </source>
</evidence>
<accession>A0A1G4HB64</accession>
<dbReference type="VEuPathDB" id="PlasmoDB:PVP01_0735300"/>